<keyword evidence="6 7" id="KW-0788">Thiol protease</keyword>
<dbReference type="GO" id="GO:0004843">
    <property type="term" value="F:cysteine-type deubiquitinase activity"/>
    <property type="evidence" value="ECO:0007669"/>
    <property type="project" value="UniProtKB-UniRule"/>
</dbReference>
<feature type="active site" description="Nucleophile" evidence="7">
    <location>
        <position position="319"/>
    </location>
</feature>
<dbReference type="PROSITE" id="PS52048">
    <property type="entry name" value="UCH_DOMAIN"/>
    <property type="match status" value="2"/>
</dbReference>
<comment type="similarity">
    <text evidence="2 7 8">Belongs to the peptidase C12 family.</text>
</comment>
<feature type="domain" description="UCH catalytic" evidence="9">
    <location>
        <begin position="231"/>
        <end position="448"/>
    </location>
</feature>
<feature type="active site" description="Nucleophile" evidence="7">
    <location>
        <position position="94"/>
    </location>
</feature>
<feature type="site" description="Transition state stabilizer" evidence="7">
    <location>
        <position position="313"/>
    </location>
</feature>
<keyword evidence="3 7" id="KW-0645">Protease</keyword>
<evidence type="ECO:0000256" key="7">
    <source>
        <dbReference type="PROSITE-ProRule" id="PRU01393"/>
    </source>
</evidence>
<feature type="domain" description="UCH catalytic" evidence="9">
    <location>
        <begin position="5"/>
        <end position="223"/>
    </location>
</feature>
<evidence type="ECO:0000313" key="10">
    <source>
        <dbReference type="EMBL" id="VDL73947.1"/>
    </source>
</evidence>
<dbReference type="InterPro" id="IPR036959">
    <property type="entry name" value="Peptidase_C12_UCH_sf"/>
</dbReference>
<dbReference type="InterPro" id="IPR038765">
    <property type="entry name" value="Papain-like_cys_pep_sf"/>
</dbReference>
<keyword evidence="5 7" id="KW-0378">Hydrolase</keyword>
<feature type="active site" description="Proton donor" evidence="7">
    <location>
        <position position="389"/>
    </location>
</feature>
<reference evidence="12" key="1">
    <citation type="submission" date="2016-04" db="UniProtKB">
        <authorList>
            <consortium name="WormBaseParasite"/>
        </authorList>
    </citation>
    <scope>IDENTIFICATION</scope>
</reference>
<organism evidence="12">
    <name type="scientific">Nippostrongylus brasiliensis</name>
    <name type="common">Rat hookworm</name>
    <dbReference type="NCBI Taxonomy" id="27835"/>
    <lineage>
        <taxon>Eukaryota</taxon>
        <taxon>Metazoa</taxon>
        <taxon>Ecdysozoa</taxon>
        <taxon>Nematoda</taxon>
        <taxon>Chromadorea</taxon>
        <taxon>Rhabditida</taxon>
        <taxon>Rhabditina</taxon>
        <taxon>Rhabditomorpha</taxon>
        <taxon>Strongyloidea</taxon>
        <taxon>Heligmosomidae</taxon>
        <taxon>Nippostrongylus</taxon>
    </lineage>
</organism>
<dbReference type="EC" id="3.4.19.12" evidence="8"/>
<accession>A0A158QZM3</accession>
<protein>
    <recommendedName>
        <fullName evidence="8">Ubiquitin carboxyl-terminal hydrolase</fullName>
        <ecNumber evidence="8">3.4.19.12</ecNumber>
    </recommendedName>
</protein>
<sequence>MTAVVWQALESNPDTMNPFMAKIGVESVECVDIISFDDDVIEHLPKPQYAVLLCLPDYKKLDEIMAPVYEKLRSECVTPPSNVFFMEQKISNACGTFALFHALANIEDVVDLGSGSFHKWLEAAKGVGIDQRSDLLANDASLAAAHEEAARRGDSQQPEEVQHHFICYVNKDGTLYEIDSRAPFPRPVGPTTADTLVKDAGAACKELMAKLNNVSFAAMALVPKKSMSTPQWHALESNPDAINTFMNKIGVKGVECVDIFSFEPEMLDFLPKPQLAVILCFPEKGDVNPLEPAYKSLEKTGFTAPENVFFMKQKIGNACGTFALFHALANLEGVVDLGNGSFHTWLKDAKLKGVEERSDLLLRNEQLATAHEETAREGETEEPSKVEHHFICYVVKDNVLYEIDSCSPFPRPLTSSPGEALVSAAGKHIKILMEQIGDPSFSAMALVPSV</sequence>
<dbReference type="CDD" id="cd09616">
    <property type="entry name" value="Peptidase_C12_UCH_L1_L3"/>
    <property type="match status" value="2"/>
</dbReference>
<evidence type="ECO:0000313" key="11">
    <source>
        <dbReference type="Proteomes" id="UP000271162"/>
    </source>
</evidence>
<feature type="site" description="Important for enzyme activity" evidence="7">
    <location>
        <position position="404"/>
    </location>
</feature>
<dbReference type="PANTHER" id="PTHR10589">
    <property type="entry name" value="UBIQUITIN CARBOXYL-TERMINAL HYDROLASE"/>
    <property type="match status" value="1"/>
</dbReference>
<feature type="active site" description="Proton donor" evidence="7">
    <location>
        <position position="164"/>
    </location>
</feature>
<dbReference type="InterPro" id="IPR001578">
    <property type="entry name" value="Peptidase_C12_UCH"/>
</dbReference>
<evidence type="ECO:0000259" key="9">
    <source>
        <dbReference type="PROSITE" id="PS52048"/>
    </source>
</evidence>
<feature type="site" description="Important for enzyme activity" evidence="7">
    <location>
        <position position="179"/>
    </location>
</feature>
<dbReference type="GO" id="GO:0006511">
    <property type="term" value="P:ubiquitin-dependent protein catabolic process"/>
    <property type="evidence" value="ECO:0007669"/>
    <property type="project" value="UniProtKB-UniRule"/>
</dbReference>
<evidence type="ECO:0000313" key="12">
    <source>
        <dbReference type="WBParaSite" id="NBR_0001035701-mRNA-1"/>
    </source>
</evidence>
<dbReference type="GO" id="GO:0005737">
    <property type="term" value="C:cytoplasm"/>
    <property type="evidence" value="ECO:0007669"/>
    <property type="project" value="TreeGrafter"/>
</dbReference>
<evidence type="ECO:0000256" key="6">
    <source>
        <dbReference type="ARBA" id="ARBA00022807"/>
    </source>
</evidence>
<keyword evidence="11" id="KW-1185">Reference proteome</keyword>
<proteinExistence type="inferred from homology"/>
<dbReference type="Gene3D" id="3.40.532.10">
    <property type="entry name" value="Peptidase C12, ubiquitin carboxyl-terminal hydrolase"/>
    <property type="match status" value="2"/>
</dbReference>
<feature type="site" description="Transition state stabilizer" evidence="7">
    <location>
        <position position="88"/>
    </location>
</feature>
<evidence type="ECO:0000256" key="2">
    <source>
        <dbReference type="ARBA" id="ARBA00009326"/>
    </source>
</evidence>
<keyword evidence="4 7" id="KW-0833">Ubl conjugation pathway</keyword>
<dbReference type="GO" id="GO:0016579">
    <property type="term" value="P:protein deubiquitination"/>
    <property type="evidence" value="ECO:0007669"/>
    <property type="project" value="TreeGrafter"/>
</dbReference>
<dbReference type="AlphaFoldDB" id="A0A158QZM3"/>
<evidence type="ECO:0000256" key="4">
    <source>
        <dbReference type="ARBA" id="ARBA00022786"/>
    </source>
</evidence>
<reference evidence="10 11" key="2">
    <citation type="submission" date="2018-11" db="EMBL/GenBank/DDBJ databases">
        <authorList>
            <consortium name="Pathogen Informatics"/>
        </authorList>
    </citation>
    <scope>NUCLEOTIDE SEQUENCE [LARGE SCALE GENOMIC DNA]</scope>
</reference>
<dbReference type="Pfam" id="PF01088">
    <property type="entry name" value="Peptidase_C12"/>
    <property type="match status" value="2"/>
</dbReference>
<gene>
    <name evidence="10" type="ORF">NBR_LOCUS10358</name>
</gene>
<dbReference type="WBParaSite" id="NBR_0001035701-mRNA-1">
    <property type="protein sequence ID" value="NBR_0001035701-mRNA-1"/>
    <property type="gene ID" value="NBR_0001035701"/>
</dbReference>
<dbReference type="SUPFAM" id="SSF54001">
    <property type="entry name" value="Cysteine proteinases"/>
    <property type="match status" value="2"/>
</dbReference>
<dbReference type="Proteomes" id="UP000271162">
    <property type="component" value="Unassembled WGS sequence"/>
</dbReference>
<name>A0A158QZM3_NIPBR</name>
<dbReference type="PANTHER" id="PTHR10589:SF17">
    <property type="entry name" value="UBIQUITIN CARBOXYL-TERMINAL HYDROLASE"/>
    <property type="match status" value="1"/>
</dbReference>
<evidence type="ECO:0000256" key="1">
    <source>
        <dbReference type="ARBA" id="ARBA00000707"/>
    </source>
</evidence>
<comment type="catalytic activity">
    <reaction evidence="1 7 8">
        <text>Thiol-dependent hydrolysis of ester, thioester, amide, peptide and isopeptide bonds formed by the C-terminal Gly of ubiquitin (a 76-residue protein attached to proteins as an intracellular targeting signal).</text>
        <dbReference type="EC" id="3.4.19.12"/>
    </reaction>
</comment>
<dbReference type="PRINTS" id="PR00707">
    <property type="entry name" value="UBCTHYDRLASE"/>
</dbReference>
<dbReference type="STRING" id="27835.A0A158QZM3"/>
<evidence type="ECO:0000256" key="5">
    <source>
        <dbReference type="ARBA" id="ARBA00022801"/>
    </source>
</evidence>
<dbReference type="OMA" id="VECVDII"/>
<evidence type="ECO:0000256" key="3">
    <source>
        <dbReference type="ARBA" id="ARBA00022670"/>
    </source>
</evidence>
<evidence type="ECO:0000256" key="8">
    <source>
        <dbReference type="RuleBase" id="RU361215"/>
    </source>
</evidence>
<dbReference type="EMBL" id="UYSL01020303">
    <property type="protein sequence ID" value="VDL73947.1"/>
    <property type="molecule type" value="Genomic_DNA"/>
</dbReference>